<dbReference type="EMBL" id="JARQBZ010000010">
    <property type="protein sequence ID" value="MDT2833745.1"/>
    <property type="molecule type" value="Genomic_DNA"/>
</dbReference>
<dbReference type="RefSeq" id="WP_311985186.1">
    <property type="nucleotide sequence ID" value="NZ_JARQBZ010000010.1"/>
</dbReference>
<proteinExistence type="predicted"/>
<organism evidence="1 2">
    <name type="scientific">Vagococcus carniphilus</name>
    <dbReference type="NCBI Taxonomy" id="218144"/>
    <lineage>
        <taxon>Bacteria</taxon>
        <taxon>Bacillati</taxon>
        <taxon>Bacillota</taxon>
        <taxon>Bacilli</taxon>
        <taxon>Lactobacillales</taxon>
        <taxon>Enterococcaceae</taxon>
        <taxon>Vagococcus</taxon>
    </lineage>
</organism>
<gene>
    <name evidence="1" type="ORF">P7H70_06725</name>
</gene>
<evidence type="ECO:0000313" key="2">
    <source>
        <dbReference type="Proteomes" id="UP001268577"/>
    </source>
</evidence>
<reference evidence="1" key="1">
    <citation type="submission" date="2023-03" db="EMBL/GenBank/DDBJ databases">
        <authorList>
            <person name="Shen W."/>
            <person name="Cai J."/>
        </authorList>
    </citation>
    <scope>NUCLEOTIDE SEQUENCE</scope>
    <source>
        <strain evidence="1">P96-3</strain>
    </source>
</reference>
<accession>A0AAW8U6I9</accession>
<comment type="caution">
    <text evidence="1">The sequence shown here is derived from an EMBL/GenBank/DDBJ whole genome shotgun (WGS) entry which is preliminary data.</text>
</comment>
<evidence type="ECO:0008006" key="3">
    <source>
        <dbReference type="Google" id="ProtNLM"/>
    </source>
</evidence>
<sequence length="90" mass="10875">MDKSYAELLTGLEVLEVSPFFNERLDKEYQAYRLATREGKTVVLKKVSREECDAYQLLNRVEIFPEFINQRYHLKKDFHFLMKKKISSYF</sequence>
<protein>
    <recommendedName>
        <fullName evidence="3">Protein kinase domain-containing protein</fullName>
    </recommendedName>
</protein>
<dbReference type="Proteomes" id="UP001268577">
    <property type="component" value="Unassembled WGS sequence"/>
</dbReference>
<name>A0AAW8U6I9_9ENTE</name>
<dbReference type="AlphaFoldDB" id="A0AAW8U6I9"/>
<evidence type="ECO:0000313" key="1">
    <source>
        <dbReference type="EMBL" id="MDT2833745.1"/>
    </source>
</evidence>